<proteinExistence type="predicted"/>
<reference evidence="2" key="1">
    <citation type="journal article" date="2019" name="Int. J. Syst. Evol. Microbiol.">
        <title>The Global Catalogue of Microorganisms (GCM) 10K type strain sequencing project: providing services to taxonomists for standard genome sequencing and annotation.</title>
        <authorList>
            <consortium name="The Broad Institute Genomics Platform"/>
            <consortium name="The Broad Institute Genome Sequencing Center for Infectious Disease"/>
            <person name="Wu L."/>
            <person name="Ma J."/>
        </authorList>
    </citation>
    <scope>NUCLEOTIDE SEQUENCE [LARGE SCALE GENOMIC DNA]</scope>
    <source>
        <strain evidence="2">CCM 8937</strain>
    </source>
</reference>
<protein>
    <submittedName>
        <fullName evidence="1">Minor capsid protein</fullName>
    </submittedName>
</protein>
<evidence type="ECO:0000313" key="2">
    <source>
        <dbReference type="Proteomes" id="UP001597191"/>
    </source>
</evidence>
<organism evidence="1 2">
    <name type="scientific">Lapidilactobacillus gannanensis</name>
    <dbReference type="NCBI Taxonomy" id="2486002"/>
    <lineage>
        <taxon>Bacteria</taxon>
        <taxon>Bacillati</taxon>
        <taxon>Bacillota</taxon>
        <taxon>Bacilli</taxon>
        <taxon>Lactobacillales</taxon>
        <taxon>Lactobacillaceae</taxon>
        <taxon>Lapidilactobacillus</taxon>
    </lineage>
</organism>
<name>A0ABW4BP12_9LACO</name>
<dbReference type="Proteomes" id="UP001597191">
    <property type="component" value="Unassembled WGS sequence"/>
</dbReference>
<accession>A0ABW4BP12</accession>
<dbReference type="EMBL" id="JBHTOH010000079">
    <property type="protein sequence ID" value="MFD1411516.1"/>
    <property type="molecule type" value="Genomic_DNA"/>
</dbReference>
<sequence>MSNVSLGVKVDSSRLMRKLNPVAFKRGRFALATQASADMNQFVPMKEGYLRKSNIIPRDGSYIEYTMPYSSRMFYGDPGWQYTTPGTGPRWDNVAKARYMGNWKRAFVKGAGLK</sequence>
<dbReference type="RefSeq" id="WP_125650837.1">
    <property type="nucleotide sequence ID" value="NZ_JBHTOH010000079.1"/>
</dbReference>
<dbReference type="Pfam" id="PF11114">
    <property type="entry name" value="Minor_capsid_2"/>
    <property type="match status" value="1"/>
</dbReference>
<keyword evidence="2" id="KW-1185">Reference proteome</keyword>
<comment type="caution">
    <text evidence="1">The sequence shown here is derived from an EMBL/GenBank/DDBJ whole genome shotgun (WGS) entry which is preliminary data.</text>
</comment>
<dbReference type="InterPro" id="IPR021080">
    <property type="entry name" value="Minor_capsid_protein"/>
</dbReference>
<evidence type="ECO:0000313" key="1">
    <source>
        <dbReference type="EMBL" id="MFD1411516.1"/>
    </source>
</evidence>
<gene>
    <name evidence="1" type="ORF">ACFQ4R_07960</name>
</gene>